<dbReference type="InterPro" id="IPR036864">
    <property type="entry name" value="Zn2-C6_fun-type_DNA-bd_sf"/>
</dbReference>
<dbReference type="InterPro" id="IPR007219">
    <property type="entry name" value="XnlR_reg_dom"/>
</dbReference>
<name>A0A0P1BFH8_9BASI</name>
<dbReference type="SMART" id="SM00906">
    <property type="entry name" value="Fungal_trans"/>
    <property type="match status" value="1"/>
</dbReference>
<keyword evidence="3" id="KW-0539">Nucleus</keyword>
<feature type="domain" description="Zn(2)-C6 fungal-type" evidence="5">
    <location>
        <begin position="41"/>
        <end position="72"/>
    </location>
</feature>
<dbReference type="CDD" id="cd00067">
    <property type="entry name" value="GAL4"/>
    <property type="match status" value="1"/>
</dbReference>
<keyword evidence="7" id="KW-1185">Reference proteome</keyword>
<feature type="compositionally biased region" description="Polar residues" evidence="4">
    <location>
        <begin position="155"/>
        <end position="167"/>
    </location>
</feature>
<dbReference type="OrthoDB" id="6780543at2759"/>
<dbReference type="InterPro" id="IPR001138">
    <property type="entry name" value="Zn2Cys6_DnaBD"/>
</dbReference>
<evidence type="ECO:0000256" key="1">
    <source>
        <dbReference type="ARBA" id="ARBA00004123"/>
    </source>
</evidence>
<feature type="region of interest" description="Disordered" evidence="4">
    <location>
        <begin position="1"/>
        <end position="37"/>
    </location>
</feature>
<feature type="compositionally biased region" description="Polar residues" evidence="4">
    <location>
        <begin position="83"/>
        <end position="104"/>
    </location>
</feature>
<dbReference type="SUPFAM" id="SSF57701">
    <property type="entry name" value="Zn2/Cys6 DNA-binding domain"/>
    <property type="match status" value="1"/>
</dbReference>
<dbReference type="GO" id="GO:0000981">
    <property type="term" value="F:DNA-binding transcription factor activity, RNA polymerase II-specific"/>
    <property type="evidence" value="ECO:0007669"/>
    <property type="project" value="InterPro"/>
</dbReference>
<keyword evidence="2" id="KW-0479">Metal-binding</keyword>
<organism evidence="6 7">
    <name type="scientific">Ceraceosorus bombacis</name>
    <dbReference type="NCBI Taxonomy" id="401625"/>
    <lineage>
        <taxon>Eukaryota</taxon>
        <taxon>Fungi</taxon>
        <taxon>Dikarya</taxon>
        <taxon>Basidiomycota</taxon>
        <taxon>Ustilaginomycotina</taxon>
        <taxon>Exobasidiomycetes</taxon>
        <taxon>Ceraceosorales</taxon>
        <taxon>Ceraceosoraceae</taxon>
        <taxon>Ceraceosorus</taxon>
    </lineage>
</organism>
<dbReference type="PANTHER" id="PTHR31001">
    <property type="entry name" value="UNCHARACTERIZED TRANSCRIPTIONAL REGULATORY PROTEIN"/>
    <property type="match status" value="1"/>
</dbReference>
<comment type="subcellular location">
    <subcellularLocation>
        <location evidence="1">Nucleus</location>
    </subcellularLocation>
</comment>
<dbReference type="InterPro" id="IPR050613">
    <property type="entry name" value="Sec_Metabolite_Reg"/>
</dbReference>
<evidence type="ECO:0000256" key="4">
    <source>
        <dbReference type="SAM" id="MobiDB-lite"/>
    </source>
</evidence>
<reference evidence="6 7" key="1">
    <citation type="submission" date="2014-09" db="EMBL/GenBank/DDBJ databases">
        <authorList>
            <person name="Magalhaes I.L.F."/>
            <person name="Oliveira U."/>
            <person name="Santos F.R."/>
            <person name="Vidigal T.H.D.A."/>
            <person name="Brescovit A.D."/>
            <person name="Santos A.J."/>
        </authorList>
    </citation>
    <scope>NUCLEOTIDE SEQUENCE [LARGE SCALE GENOMIC DNA]</scope>
</reference>
<feature type="region of interest" description="Disordered" evidence="4">
    <location>
        <begin position="80"/>
        <end position="167"/>
    </location>
</feature>
<dbReference type="AlphaFoldDB" id="A0A0P1BFH8"/>
<feature type="region of interest" description="Disordered" evidence="4">
    <location>
        <begin position="886"/>
        <end position="924"/>
    </location>
</feature>
<dbReference type="GO" id="GO:0003677">
    <property type="term" value="F:DNA binding"/>
    <property type="evidence" value="ECO:0007669"/>
    <property type="project" value="InterPro"/>
</dbReference>
<evidence type="ECO:0000256" key="3">
    <source>
        <dbReference type="ARBA" id="ARBA00023242"/>
    </source>
</evidence>
<feature type="compositionally biased region" description="Low complexity" evidence="4">
    <location>
        <begin position="906"/>
        <end position="916"/>
    </location>
</feature>
<proteinExistence type="predicted"/>
<dbReference type="CDD" id="cd12148">
    <property type="entry name" value="fungal_TF_MHR"/>
    <property type="match status" value="1"/>
</dbReference>
<dbReference type="Pfam" id="PF04082">
    <property type="entry name" value="Fungal_trans"/>
    <property type="match status" value="1"/>
</dbReference>
<dbReference type="EMBL" id="CCYA01000247">
    <property type="protein sequence ID" value="CEH14686.1"/>
    <property type="molecule type" value="Genomic_DNA"/>
</dbReference>
<sequence>MGPSAMAETWVPGTDGGLSPTQNPAPPQEVAGVGKDAPKMSCLPCRKRKSKCDRNAPCSSCVLRGSEYLCYTCDELPEGAPTTGRNKGTSRPSAGQRAISNVSPAGSLVTRKNEYDSAGTGALYGGAKRKRKSSSALSPRIDAQRCHAASAEPQGRTSLPSGSPQQSEAILAGRLQAQEVLNAQLTSEVATLRQLECERRVLFEADAVSHRDIAHLLPDPLETMTVCAKVIYRHMWSIPGIHWRSFQTTLEALVLYDKPVPPLFVACLFATISMSRYLPSSQGVQADLLPRQYPQYADLAGQILDRRLGSVTTSADNLFQRLQTETILVMYHGVHSERSDIASAYFRLGNALRCASALRLFNETKWLRPVSPFKTEMYRRAAWQLFAWDRWFALRQRRPCDISAESFKVCRAEYLPDDRYDVHTGAVLPVRPLNEVSNDIANVFMHDYQVAMHGSSNVVSKILSFVHVMAELPAGERYSKAMSLDEECVKVRTELPEYFRFDNVQRGRALGDPTVLRLVTPALMMESQNQYARNVLLRPFLTDRAAPVRLRIGALDSAGAVTKMLPMMKDFSLDHHRNVPLLLHCQELYSAATTFIALLVQDDGDDPVLDSFDKSWSLEQVREILKLFEERAPHNELAAVGYKLLDALCKSKPKLRKLMNLVSSVPESSHAQARPQASRGPVDAADEDAMLAALSHGDIIPQTSTNVRPPTRHEFTPYVLPGNVDDWLWRQGPSQLDVIFSQVRGSMREGQEPWIDSFGLEECMLLPESFDSITRELDLNISSDPAFAGMDRNPITSSNDVALATQTENGRGLHSGSSATQFPLLPLPQSAPPSAVLVHPDQAALPMLQSPQHCFVPLTDNALQLSPNTQYRHPLTHDTCALPPLPHLEWRPSGDNSNTGWEQHKTPTPHAPHAPASPEQHFGP</sequence>
<evidence type="ECO:0000313" key="7">
    <source>
        <dbReference type="Proteomes" id="UP000054845"/>
    </source>
</evidence>
<protein>
    <recommendedName>
        <fullName evidence="5">Zn(2)-C6 fungal-type domain-containing protein</fullName>
    </recommendedName>
</protein>
<dbReference type="Gene3D" id="4.10.240.10">
    <property type="entry name" value="Zn(2)-C6 fungal-type DNA-binding domain"/>
    <property type="match status" value="1"/>
</dbReference>
<dbReference type="Proteomes" id="UP000054845">
    <property type="component" value="Unassembled WGS sequence"/>
</dbReference>
<dbReference type="PANTHER" id="PTHR31001:SF88">
    <property type="entry name" value="TRANSCRIPTION FACTOR PDR3"/>
    <property type="match status" value="1"/>
</dbReference>
<dbReference type="PROSITE" id="PS00463">
    <property type="entry name" value="ZN2_CY6_FUNGAL_1"/>
    <property type="match status" value="1"/>
</dbReference>
<evidence type="ECO:0000313" key="6">
    <source>
        <dbReference type="EMBL" id="CEH14686.1"/>
    </source>
</evidence>
<dbReference type="GO" id="GO:0008270">
    <property type="term" value="F:zinc ion binding"/>
    <property type="evidence" value="ECO:0007669"/>
    <property type="project" value="InterPro"/>
</dbReference>
<dbReference type="GO" id="GO:0006351">
    <property type="term" value="P:DNA-templated transcription"/>
    <property type="evidence" value="ECO:0007669"/>
    <property type="project" value="InterPro"/>
</dbReference>
<dbReference type="GO" id="GO:0005634">
    <property type="term" value="C:nucleus"/>
    <property type="evidence" value="ECO:0007669"/>
    <property type="project" value="UniProtKB-SubCell"/>
</dbReference>
<evidence type="ECO:0000259" key="5">
    <source>
        <dbReference type="PROSITE" id="PS50048"/>
    </source>
</evidence>
<dbReference type="PROSITE" id="PS50048">
    <property type="entry name" value="ZN2_CY6_FUNGAL_2"/>
    <property type="match status" value="1"/>
</dbReference>
<dbReference type="STRING" id="401625.A0A0P1BFH8"/>
<evidence type="ECO:0000256" key="2">
    <source>
        <dbReference type="ARBA" id="ARBA00022723"/>
    </source>
</evidence>
<accession>A0A0P1BFH8</accession>
<dbReference type="Pfam" id="PF00172">
    <property type="entry name" value="Zn_clus"/>
    <property type="match status" value="1"/>
</dbReference>